<feature type="region of interest" description="Disordered" evidence="8">
    <location>
        <begin position="189"/>
        <end position="281"/>
    </location>
</feature>
<feature type="compositionally biased region" description="Low complexity" evidence="8">
    <location>
        <begin position="81"/>
        <end position="94"/>
    </location>
</feature>
<evidence type="ECO:0000256" key="5">
    <source>
        <dbReference type="ARBA" id="ARBA00022833"/>
    </source>
</evidence>
<dbReference type="SUPFAM" id="SSF57756">
    <property type="entry name" value="Retrovirus zinc finger-like domains"/>
    <property type="match status" value="1"/>
</dbReference>
<evidence type="ECO:0000313" key="10">
    <source>
        <dbReference type="EMBL" id="OQO06052.1"/>
    </source>
</evidence>
<dbReference type="GO" id="GO:0071036">
    <property type="term" value="P:nuclear polyadenylation-dependent snoRNA catabolic process"/>
    <property type="evidence" value="ECO:0007669"/>
    <property type="project" value="TreeGrafter"/>
</dbReference>
<dbReference type="PANTHER" id="PTHR46543">
    <property type="entry name" value="ZINC FINGER CCHC DOMAIN-CONTAINING PROTEIN 7"/>
    <property type="match status" value="1"/>
</dbReference>
<dbReference type="GO" id="GO:0008270">
    <property type="term" value="F:zinc ion binding"/>
    <property type="evidence" value="ECO:0007669"/>
    <property type="project" value="UniProtKB-KW"/>
</dbReference>
<evidence type="ECO:0000256" key="7">
    <source>
        <dbReference type="PROSITE-ProRule" id="PRU00047"/>
    </source>
</evidence>
<evidence type="ECO:0000256" key="8">
    <source>
        <dbReference type="SAM" id="MobiDB-lite"/>
    </source>
</evidence>
<reference evidence="11" key="1">
    <citation type="submission" date="2017-03" db="EMBL/GenBank/DDBJ databases">
        <title>Genomes of endolithic fungi from Antarctica.</title>
        <authorList>
            <person name="Coleine C."/>
            <person name="Masonjones S."/>
            <person name="Stajich J.E."/>
        </authorList>
    </citation>
    <scope>NUCLEOTIDE SEQUENCE [LARGE SCALE GENOMIC DNA]</scope>
    <source>
        <strain evidence="11">CCFEE 5527</strain>
    </source>
</reference>
<dbReference type="GO" id="GO:0003723">
    <property type="term" value="F:RNA binding"/>
    <property type="evidence" value="ECO:0007669"/>
    <property type="project" value="TreeGrafter"/>
</dbReference>
<protein>
    <recommendedName>
        <fullName evidence="9">CCHC-type domain-containing protein</fullName>
    </recommendedName>
</protein>
<feature type="region of interest" description="Disordered" evidence="8">
    <location>
        <begin position="1"/>
        <end position="117"/>
    </location>
</feature>
<comment type="caution">
    <text evidence="10">The sequence shown here is derived from an EMBL/GenBank/DDBJ whole genome shotgun (WGS) entry which is preliminary data.</text>
</comment>
<dbReference type="GO" id="GO:0071039">
    <property type="term" value="P:nuclear polyadenylation-dependent CUT catabolic process"/>
    <property type="evidence" value="ECO:0007669"/>
    <property type="project" value="TreeGrafter"/>
</dbReference>
<dbReference type="AlphaFoldDB" id="A0A1V8T4F6"/>
<name>A0A1V8T4F6_9PEZI</name>
<feature type="compositionally biased region" description="Basic and acidic residues" evidence="8">
    <location>
        <begin position="47"/>
        <end position="56"/>
    </location>
</feature>
<dbReference type="InterPro" id="IPR051644">
    <property type="entry name" value="TRAMP_AT-DNA-binding"/>
</dbReference>
<gene>
    <name evidence="10" type="ORF">B0A48_08640</name>
</gene>
<dbReference type="GO" id="GO:0071038">
    <property type="term" value="P:TRAMP-dependent tRNA surveillance pathway"/>
    <property type="evidence" value="ECO:0007669"/>
    <property type="project" value="TreeGrafter"/>
</dbReference>
<evidence type="ECO:0000256" key="2">
    <source>
        <dbReference type="ARBA" id="ARBA00022723"/>
    </source>
</evidence>
<keyword evidence="4 7" id="KW-0863">Zinc-finger</keyword>
<evidence type="ECO:0000259" key="9">
    <source>
        <dbReference type="PROSITE" id="PS50158"/>
    </source>
</evidence>
<evidence type="ECO:0000256" key="1">
    <source>
        <dbReference type="ARBA" id="ARBA00004123"/>
    </source>
</evidence>
<dbReference type="GO" id="GO:0071037">
    <property type="term" value="P:nuclear polyadenylation-dependent snRNA catabolic process"/>
    <property type="evidence" value="ECO:0007669"/>
    <property type="project" value="TreeGrafter"/>
</dbReference>
<evidence type="ECO:0000256" key="3">
    <source>
        <dbReference type="ARBA" id="ARBA00022737"/>
    </source>
</evidence>
<dbReference type="GO" id="GO:0031499">
    <property type="term" value="C:TRAMP complex"/>
    <property type="evidence" value="ECO:0007669"/>
    <property type="project" value="TreeGrafter"/>
</dbReference>
<keyword evidence="11" id="KW-1185">Reference proteome</keyword>
<organism evidence="10 11">
    <name type="scientific">Cryoendolithus antarcticus</name>
    <dbReference type="NCBI Taxonomy" id="1507870"/>
    <lineage>
        <taxon>Eukaryota</taxon>
        <taxon>Fungi</taxon>
        <taxon>Dikarya</taxon>
        <taxon>Ascomycota</taxon>
        <taxon>Pezizomycotina</taxon>
        <taxon>Dothideomycetes</taxon>
        <taxon>Dothideomycetidae</taxon>
        <taxon>Cladosporiales</taxon>
        <taxon>Cladosporiaceae</taxon>
        <taxon>Cryoendolithus</taxon>
    </lineage>
</organism>
<evidence type="ECO:0000256" key="4">
    <source>
        <dbReference type="ARBA" id="ARBA00022771"/>
    </source>
</evidence>
<keyword evidence="5" id="KW-0862">Zinc</keyword>
<dbReference type="PANTHER" id="PTHR46543:SF1">
    <property type="entry name" value="ZINC FINGER CCHC DOMAIN-CONTAINING PROTEIN 7"/>
    <property type="match status" value="1"/>
</dbReference>
<dbReference type="Gene3D" id="4.10.60.10">
    <property type="entry name" value="Zinc finger, CCHC-type"/>
    <property type="match status" value="1"/>
</dbReference>
<dbReference type="PROSITE" id="PS50158">
    <property type="entry name" value="ZF_CCHC"/>
    <property type="match status" value="1"/>
</dbReference>
<dbReference type="STRING" id="1507870.A0A1V8T4F6"/>
<sequence>MSRKERRAAKKAARARKASGADGDLNDSRTANTGRKRKRNNNAIDAARQDAKRAKLEEEDSDYVPFQESSGITADHSDYDSSSVESGEISLSESPGQLNVVTRQRSKSNPSVPKPLDIWTLHPESLRSRALRHREKHPEWSSVQILKRIGKGAADEQIRDAARDALASWSKLSSEEATDSGLRLGDEAGHHEAAKSAGPLQRPNLERGKVDEPLDYIPLPNPDDEAGVYRSNGATGFGSGEVDSTTSHERLPSATRQQHGTATAESNSTRLRQDVSPQHKLSTLRPKLLRIHATETQKSHSDWSLLQVLEHVEANAPDEKVRFAANRVTAKLAPMVTSRASRPAFIAVEPHRRASDLRLDDSVPLSRPNSRSSEAINPDDQKRSIAQSTARLPQEMMHADAPAPIDLTFEHMNLKSLVQAVQIMLAEQPTWSVQLILKFLEITSSSPKLRNSAADTLQTWYEINSILVETRSTLVSMLCDRVKFRTPAARSVHEERSAVFQATRVNLDNVEPPPLQAALRLHMRTSETGLTPEAAMRKVLLEGNKAFKRFATQSLMKQHQKCVLKLNRRYHIDLAQLFTNTESVRADLDVVLLCAVTDKSDDVHEKDFGRLLRKRCTEQPALLAAEHLYHLMCRRPDANYHILACEAMSRYLLTNAIKKQAVSGDAAQDQRNPLVGPEDVDGTQREALEPAAGTVTNEEPVPSSISTDDNVECAISSELDTATGYQFLQLDDLSPEDQASQYRYFGLSDLGDSPYCLCCGEQGHHESTCPDAVCQHCHSTTHFSRRCPTHQKCERCRQRGHSSLSCSNHSKVAGAPGDECDVCSERGHAEEKCAKLWTTFEIDAETFVPVSRGSIVVSCYNCGKANDHWGDDCKTLPDYVIKDIMHDTWSAVNAERYIFAAEKTVRRNREHDEEESMHGRDGGIQAHQLAQLGDWL</sequence>
<accession>A0A1V8T4F6</accession>
<keyword evidence="6" id="KW-0539">Nucleus</keyword>
<proteinExistence type="predicted"/>
<evidence type="ECO:0000256" key="6">
    <source>
        <dbReference type="ARBA" id="ARBA00023242"/>
    </source>
</evidence>
<keyword evidence="3" id="KW-0677">Repeat</keyword>
<dbReference type="GO" id="GO:0071031">
    <property type="term" value="P:nuclear mRNA surveillance of mRNA 3'-end processing"/>
    <property type="evidence" value="ECO:0007669"/>
    <property type="project" value="TreeGrafter"/>
</dbReference>
<feature type="domain" description="CCHC-type" evidence="9">
    <location>
        <begin position="756"/>
        <end position="771"/>
    </location>
</feature>
<feature type="compositionally biased region" description="Basic residues" evidence="8">
    <location>
        <begin position="1"/>
        <end position="17"/>
    </location>
</feature>
<evidence type="ECO:0000313" key="11">
    <source>
        <dbReference type="Proteomes" id="UP000192596"/>
    </source>
</evidence>
<dbReference type="InParanoid" id="A0A1V8T4F6"/>
<feature type="compositionally biased region" description="Polar residues" evidence="8">
    <location>
        <begin position="95"/>
        <end position="111"/>
    </location>
</feature>
<dbReference type="InterPro" id="IPR001878">
    <property type="entry name" value="Znf_CCHC"/>
</dbReference>
<feature type="compositionally biased region" description="Polar residues" evidence="8">
    <location>
        <begin position="254"/>
        <end position="281"/>
    </location>
</feature>
<dbReference type="GO" id="GO:0071035">
    <property type="term" value="P:nuclear polyadenylation-dependent rRNA catabolic process"/>
    <property type="evidence" value="ECO:0007669"/>
    <property type="project" value="TreeGrafter"/>
</dbReference>
<dbReference type="OrthoDB" id="7608935at2759"/>
<dbReference type="InterPro" id="IPR036875">
    <property type="entry name" value="Znf_CCHC_sf"/>
</dbReference>
<dbReference type="SMART" id="SM00343">
    <property type="entry name" value="ZnF_C2HC"/>
    <property type="match status" value="5"/>
</dbReference>
<feature type="region of interest" description="Disordered" evidence="8">
    <location>
        <begin position="357"/>
        <end position="383"/>
    </location>
</feature>
<keyword evidence="2" id="KW-0479">Metal-binding</keyword>
<dbReference type="Proteomes" id="UP000192596">
    <property type="component" value="Unassembled WGS sequence"/>
</dbReference>
<comment type="subcellular location">
    <subcellularLocation>
        <location evidence="1">Nucleus</location>
    </subcellularLocation>
</comment>
<dbReference type="EMBL" id="NAJO01000017">
    <property type="protein sequence ID" value="OQO06052.1"/>
    <property type="molecule type" value="Genomic_DNA"/>
</dbReference>